<keyword evidence="2" id="KW-1185">Reference proteome</keyword>
<dbReference type="Proteomes" id="UP000784294">
    <property type="component" value="Unassembled WGS sequence"/>
</dbReference>
<evidence type="ECO:0000313" key="2">
    <source>
        <dbReference type="Proteomes" id="UP000784294"/>
    </source>
</evidence>
<gene>
    <name evidence="1" type="ORF">PXEA_LOCUS23358</name>
</gene>
<dbReference type="AlphaFoldDB" id="A0A3S5AI81"/>
<organism evidence="1 2">
    <name type="scientific">Protopolystoma xenopodis</name>
    <dbReference type="NCBI Taxonomy" id="117903"/>
    <lineage>
        <taxon>Eukaryota</taxon>
        <taxon>Metazoa</taxon>
        <taxon>Spiralia</taxon>
        <taxon>Lophotrochozoa</taxon>
        <taxon>Platyhelminthes</taxon>
        <taxon>Monogenea</taxon>
        <taxon>Polyopisthocotylea</taxon>
        <taxon>Polystomatidea</taxon>
        <taxon>Polystomatidae</taxon>
        <taxon>Protopolystoma</taxon>
    </lineage>
</organism>
<protein>
    <submittedName>
        <fullName evidence="1">Uncharacterized protein</fullName>
    </submittedName>
</protein>
<proteinExistence type="predicted"/>
<dbReference type="EMBL" id="CAAALY010107605">
    <property type="protein sequence ID" value="VEL29918.1"/>
    <property type="molecule type" value="Genomic_DNA"/>
</dbReference>
<evidence type="ECO:0000313" key="1">
    <source>
        <dbReference type="EMBL" id="VEL29918.1"/>
    </source>
</evidence>
<accession>A0A3S5AI81</accession>
<name>A0A3S5AI81_9PLAT</name>
<sequence length="100" mass="11507">MPLHQSYLKMYLKLSLQFFRMPTISEVAKIPRQYCQRTSLVLFLDADIHVLKCLALGICYVGLKFLPFLTIQNGRTPLCRSMSSWSHSPIIHCNSKSALF</sequence>
<reference evidence="1" key="1">
    <citation type="submission" date="2018-11" db="EMBL/GenBank/DDBJ databases">
        <authorList>
            <consortium name="Pathogen Informatics"/>
        </authorList>
    </citation>
    <scope>NUCLEOTIDE SEQUENCE</scope>
</reference>
<comment type="caution">
    <text evidence="1">The sequence shown here is derived from an EMBL/GenBank/DDBJ whole genome shotgun (WGS) entry which is preliminary data.</text>
</comment>